<keyword evidence="11" id="KW-0472">Membrane</keyword>
<dbReference type="InterPro" id="IPR013320">
    <property type="entry name" value="ConA-like_dom_sf"/>
</dbReference>
<keyword evidence="7" id="KW-0812">Transmembrane</keyword>
<evidence type="ECO:0000256" key="5">
    <source>
        <dbReference type="ARBA" id="ARBA00022676"/>
    </source>
</evidence>
<dbReference type="GO" id="GO:0008378">
    <property type="term" value="F:galactosyltransferase activity"/>
    <property type="evidence" value="ECO:0007669"/>
    <property type="project" value="UniProtKB-ARBA"/>
</dbReference>
<dbReference type="PROSITE" id="PS51304">
    <property type="entry name" value="GALECTIN"/>
    <property type="match status" value="1"/>
</dbReference>
<evidence type="ECO:0000256" key="8">
    <source>
        <dbReference type="ARBA" id="ARBA00022968"/>
    </source>
</evidence>
<protein>
    <submittedName>
        <fullName evidence="15">Beta-1,3-galactosyltransferase GALT1-like</fullName>
    </submittedName>
</protein>
<name>A0AAQ3JVD6_9LILI</name>
<comment type="subcellular location">
    <subcellularLocation>
        <location evidence="2">Golgi apparatus membrane</location>
        <topology evidence="2">Single-pass type II membrane protein</topology>
    </subcellularLocation>
</comment>
<comment type="pathway">
    <text evidence="3">Protein modification; protein glycosylation.</text>
</comment>
<dbReference type="PANTHER" id="PTHR11214">
    <property type="entry name" value="BETA-1,3-N-ACETYLGLUCOSAMINYLTRANSFERASE"/>
    <property type="match status" value="1"/>
</dbReference>
<evidence type="ECO:0000256" key="10">
    <source>
        <dbReference type="ARBA" id="ARBA00023034"/>
    </source>
</evidence>
<dbReference type="Gene3D" id="2.60.120.200">
    <property type="match status" value="1"/>
</dbReference>
<dbReference type="Proteomes" id="UP001327560">
    <property type="component" value="Chromosome 2"/>
</dbReference>
<evidence type="ECO:0000256" key="3">
    <source>
        <dbReference type="ARBA" id="ARBA00004922"/>
    </source>
</evidence>
<dbReference type="SUPFAM" id="SSF49899">
    <property type="entry name" value="Concanavalin A-like lectins/glucanases"/>
    <property type="match status" value="1"/>
</dbReference>
<feature type="domain" description="Galectin" evidence="14">
    <location>
        <begin position="192"/>
        <end position="384"/>
    </location>
</feature>
<evidence type="ECO:0000313" key="16">
    <source>
        <dbReference type="Proteomes" id="UP001327560"/>
    </source>
</evidence>
<evidence type="ECO:0000313" key="15">
    <source>
        <dbReference type="EMBL" id="WOK96831.1"/>
    </source>
</evidence>
<keyword evidence="13" id="KW-0464">Manganese</keyword>
<keyword evidence="10" id="KW-0333">Golgi apparatus</keyword>
<dbReference type="SMART" id="SM00276">
    <property type="entry name" value="GLECT"/>
    <property type="match status" value="1"/>
</dbReference>
<dbReference type="Pfam" id="PF01762">
    <property type="entry name" value="Galactosyl_T"/>
    <property type="match status" value="1"/>
</dbReference>
<keyword evidence="8" id="KW-0735">Signal-anchor</keyword>
<dbReference type="Gene3D" id="3.90.550.50">
    <property type="match status" value="1"/>
</dbReference>
<dbReference type="InterPro" id="IPR001079">
    <property type="entry name" value="Galectin_CRD"/>
</dbReference>
<dbReference type="GO" id="GO:1901137">
    <property type="term" value="P:carbohydrate derivative biosynthetic process"/>
    <property type="evidence" value="ECO:0007669"/>
    <property type="project" value="UniProtKB-ARBA"/>
</dbReference>
<evidence type="ECO:0000256" key="2">
    <source>
        <dbReference type="ARBA" id="ARBA00004323"/>
    </source>
</evidence>
<dbReference type="SMART" id="SM00908">
    <property type="entry name" value="Gal-bind_lectin"/>
    <property type="match status" value="1"/>
</dbReference>
<comment type="cofactor">
    <cofactor evidence="1">
        <name>Mn(2+)</name>
        <dbReference type="ChEBI" id="CHEBI:29035"/>
    </cofactor>
</comment>
<evidence type="ECO:0000256" key="13">
    <source>
        <dbReference type="ARBA" id="ARBA00023211"/>
    </source>
</evidence>
<dbReference type="PANTHER" id="PTHR11214:SF129">
    <property type="entry name" value="BETA-1,3-GALACTOSYLTRANSFERASE GALT1"/>
    <property type="match status" value="1"/>
</dbReference>
<dbReference type="AlphaFoldDB" id="A0AAQ3JVD6"/>
<dbReference type="EMBL" id="CP136891">
    <property type="protein sequence ID" value="WOK96831.1"/>
    <property type="molecule type" value="Genomic_DNA"/>
</dbReference>
<evidence type="ECO:0000256" key="6">
    <source>
        <dbReference type="ARBA" id="ARBA00022679"/>
    </source>
</evidence>
<dbReference type="FunFam" id="3.90.550.50:FF:000015">
    <property type="entry name" value="Beta-1,3-galactosyltransferase GALT1"/>
    <property type="match status" value="1"/>
</dbReference>
<evidence type="ECO:0000259" key="14">
    <source>
        <dbReference type="PROSITE" id="PS51304"/>
    </source>
</evidence>
<accession>A0AAQ3JVD6</accession>
<evidence type="ECO:0000256" key="11">
    <source>
        <dbReference type="ARBA" id="ARBA00023136"/>
    </source>
</evidence>
<proteinExistence type="inferred from homology"/>
<keyword evidence="6" id="KW-0808">Transferase</keyword>
<dbReference type="GO" id="GO:0000139">
    <property type="term" value="C:Golgi membrane"/>
    <property type="evidence" value="ECO:0007669"/>
    <property type="project" value="UniProtKB-SubCell"/>
</dbReference>
<dbReference type="GO" id="GO:0030246">
    <property type="term" value="F:carbohydrate binding"/>
    <property type="evidence" value="ECO:0007669"/>
    <property type="project" value="InterPro"/>
</dbReference>
<organism evidence="15 16">
    <name type="scientific">Canna indica</name>
    <name type="common">Indian-shot</name>
    <dbReference type="NCBI Taxonomy" id="4628"/>
    <lineage>
        <taxon>Eukaryota</taxon>
        <taxon>Viridiplantae</taxon>
        <taxon>Streptophyta</taxon>
        <taxon>Embryophyta</taxon>
        <taxon>Tracheophyta</taxon>
        <taxon>Spermatophyta</taxon>
        <taxon>Magnoliopsida</taxon>
        <taxon>Liliopsida</taxon>
        <taxon>Zingiberales</taxon>
        <taxon>Cannaceae</taxon>
        <taxon>Canna</taxon>
    </lineage>
</organism>
<evidence type="ECO:0000256" key="9">
    <source>
        <dbReference type="ARBA" id="ARBA00022989"/>
    </source>
</evidence>
<keyword evidence="5" id="KW-0328">Glycosyltransferase</keyword>
<evidence type="ECO:0000256" key="12">
    <source>
        <dbReference type="ARBA" id="ARBA00023180"/>
    </source>
</evidence>
<sequence>MKKWYSGVVLVFLFCLLLLRFGILENPLVERSLQRPLVETTVSTNSSDHLYLLHPEDPSVVRNPSANSSDHLYLLHPEDPPVVHNPENGSQIISTGIMVSKLFCPRNLSDSELRSLQTWNYLEHLVNISKALPNAVEAMREAEAAWESLMTSVEEEKLIGSRNGTAKPKAKEKLCPYSIRRMNASEFNYDGFKLLFPCGLVQGSSITIIGTPSGLIGDFRIDLRGAELPGEPDPPIILHYNVRLSGDQITEDPVIVQNTWTPADDWGEEERCPIPDAEDNGKVDDLEKCNSMVGKYTEIVTSNNPYSFSKRSLIPKVATKSRRYFPFRQGHLVIATIRMGLKGIQMSVDGKHITSFAYRDGLEPWLVNEVSILGDLQLISVLASGLPTLEDLEHVMDLDILKSTPVPNHKAVDLFIGVFSTANNFKQRMAVRRTWKQYEAVRAGSVAVRFFVGLHKNQMVNEELWSEARAYGDIQLMPFVDYYTLITWKTLAICIYGTKILSAKYIMKTDDDAFVRVDELLASLKRENVTHGLLFGRINLESQPERDPESKWYITPQEWPEEKYPPWAHGPGYVVSRDIAKTVYKKYKKGRLKMFKLEDVAMGIWIEEMKKEGVHINYVNEMRIHSDGCGNGYMVAHYQEPRELLCLWQKLHENHQPICCEL</sequence>
<evidence type="ECO:0000256" key="4">
    <source>
        <dbReference type="ARBA" id="ARBA00008661"/>
    </source>
</evidence>
<keyword evidence="12" id="KW-0325">Glycoprotein</keyword>
<evidence type="ECO:0000256" key="7">
    <source>
        <dbReference type="ARBA" id="ARBA00022692"/>
    </source>
</evidence>
<keyword evidence="16" id="KW-1185">Reference proteome</keyword>
<evidence type="ECO:0000256" key="1">
    <source>
        <dbReference type="ARBA" id="ARBA00001936"/>
    </source>
</evidence>
<dbReference type="CDD" id="cd00070">
    <property type="entry name" value="GLECT"/>
    <property type="match status" value="1"/>
</dbReference>
<dbReference type="Pfam" id="PF00337">
    <property type="entry name" value="Gal-bind_lectin"/>
    <property type="match status" value="1"/>
</dbReference>
<gene>
    <name evidence="15" type="ORF">Cni_G05539</name>
</gene>
<dbReference type="InterPro" id="IPR002659">
    <property type="entry name" value="Glyco_trans_31"/>
</dbReference>
<comment type="similarity">
    <text evidence="4">Belongs to the glycosyltransferase 31 family.</text>
</comment>
<keyword evidence="9" id="KW-1133">Transmembrane helix</keyword>
<reference evidence="15 16" key="1">
    <citation type="submission" date="2023-10" db="EMBL/GenBank/DDBJ databases">
        <title>Chromosome-scale genome assembly provides insights into flower coloration mechanisms of Canna indica.</title>
        <authorList>
            <person name="Li C."/>
        </authorList>
    </citation>
    <scope>NUCLEOTIDE SEQUENCE [LARGE SCALE GENOMIC DNA]</scope>
    <source>
        <tissue evidence="15">Flower</tissue>
    </source>
</reference>